<dbReference type="InterPro" id="IPR036236">
    <property type="entry name" value="Znf_C2H2_sf"/>
</dbReference>
<feature type="region of interest" description="Disordered" evidence="6">
    <location>
        <begin position="1"/>
        <end position="76"/>
    </location>
</feature>
<proteinExistence type="predicted"/>
<accession>A0A4Q9MQV9</accession>
<feature type="compositionally biased region" description="Basic and acidic residues" evidence="6">
    <location>
        <begin position="58"/>
        <end position="76"/>
    </location>
</feature>
<dbReference type="GO" id="GO:0000398">
    <property type="term" value="P:mRNA splicing, via spliceosome"/>
    <property type="evidence" value="ECO:0007669"/>
    <property type="project" value="InterPro"/>
</dbReference>
<evidence type="ECO:0000256" key="6">
    <source>
        <dbReference type="SAM" id="MobiDB-lite"/>
    </source>
</evidence>
<dbReference type="PANTHER" id="PTHR45986:SF1">
    <property type="entry name" value="ZINC FINGER MATRIN-TYPE PROTEIN 2"/>
    <property type="match status" value="1"/>
</dbReference>
<evidence type="ECO:0000256" key="2">
    <source>
        <dbReference type="ARBA" id="ARBA00022771"/>
    </source>
</evidence>
<dbReference type="GO" id="GO:0003676">
    <property type="term" value="F:nucleic acid binding"/>
    <property type="evidence" value="ECO:0007669"/>
    <property type="project" value="InterPro"/>
</dbReference>
<evidence type="ECO:0000256" key="1">
    <source>
        <dbReference type="ARBA" id="ARBA00022723"/>
    </source>
</evidence>
<evidence type="ECO:0000256" key="5">
    <source>
        <dbReference type="SAM" id="Coils"/>
    </source>
</evidence>
<dbReference type="AlphaFoldDB" id="A0A4Q9MQV9"/>
<dbReference type="InterPro" id="IPR022755">
    <property type="entry name" value="Znf_C2H2_jaz"/>
</dbReference>
<keyword evidence="3" id="KW-0862">Zinc</keyword>
<keyword evidence="4" id="KW-0539">Nucleus</keyword>
<dbReference type="InterPro" id="IPR003604">
    <property type="entry name" value="Matrin/U1-like-C_Znf_C2H2"/>
</dbReference>
<dbReference type="EMBL" id="ML143412">
    <property type="protein sequence ID" value="TBU29587.1"/>
    <property type="molecule type" value="Genomic_DNA"/>
</dbReference>
<dbReference type="Pfam" id="PF12171">
    <property type="entry name" value="zf-C2H2_jaz"/>
    <property type="match status" value="1"/>
</dbReference>
<keyword evidence="5" id="KW-0175">Coiled coil</keyword>
<dbReference type="InterPro" id="IPR013087">
    <property type="entry name" value="Znf_C2H2_type"/>
</dbReference>
<dbReference type="PANTHER" id="PTHR45986">
    <property type="entry name" value="ZINC FINGER MATRIN-TYPE PROTEIN 2"/>
    <property type="match status" value="1"/>
</dbReference>
<keyword evidence="1" id="KW-0479">Metal-binding</keyword>
<dbReference type="SUPFAM" id="SSF57667">
    <property type="entry name" value="beta-beta-alpha zinc fingers"/>
    <property type="match status" value="1"/>
</dbReference>
<evidence type="ECO:0000259" key="7">
    <source>
        <dbReference type="PROSITE" id="PS00028"/>
    </source>
</evidence>
<gene>
    <name evidence="8" type="ORF">BD311DRAFT_756429</name>
</gene>
<organism evidence="8">
    <name type="scientific">Dichomitus squalens</name>
    <dbReference type="NCBI Taxonomy" id="114155"/>
    <lineage>
        <taxon>Eukaryota</taxon>
        <taxon>Fungi</taxon>
        <taxon>Dikarya</taxon>
        <taxon>Basidiomycota</taxon>
        <taxon>Agaricomycotina</taxon>
        <taxon>Agaricomycetes</taxon>
        <taxon>Polyporales</taxon>
        <taxon>Polyporaceae</taxon>
        <taxon>Dichomitus</taxon>
    </lineage>
</organism>
<dbReference type="OrthoDB" id="30343at2759"/>
<dbReference type="PROSITE" id="PS00028">
    <property type="entry name" value="ZINC_FINGER_C2H2_1"/>
    <property type="match status" value="1"/>
</dbReference>
<evidence type="ECO:0000256" key="4">
    <source>
        <dbReference type="ARBA" id="ARBA00023242"/>
    </source>
</evidence>
<reference evidence="8" key="1">
    <citation type="submission" date="2019-01" db="EMBL/GenBank/DDBJ databases">
        <title>Draft genome sequences of three monokaryotic isolates of the white-rot basidiomycete fungus Dichomitus squalens.</title>
        <authorList>
            <consortium name="DOE Joint Genome Institute"/>
            <person name="Lopez S.C."/>
            <person name="Andreopoulos B."/>
            <person name="Pangilinan J."/>
            <person name="Lipzen A."/>
            <person name="Riley R."/>
            <person name="Ahrendt S."/>
            <person name="Ng V."/>
            <person name="Barry K."/>
            <person name="Daum C."/>
            <person name="Grigoriev I.V."/>
            <person name="Hilden K.S."/>
            <person name="Makela M.R."/>
            <person name="de Vries R.P."/>
        </authorList>
    </citation>
    <scope>NUCLEOTIDE SEQUENCE [LARGE SCALE GENOMIC DNA]</scope>
    <source>
        <strain evidence="8">OM18370.1</strain>
    </source>
</reference>
<evidence type="ECO:0000256" key="3">
    <source>
        <dbReference type="ARBA" id="ARBA00022833"/>
    </source>
</evidence>
<evidence type="ECO:0000313" key="8">
    <source>
        <dbReference type="EMBL" id="TBU29587.1"/>
    </source>
</evidence>
<dbReference type="GO" id="GO:0046540">
    <property type="term" value="C:U4/U6 x U5 tri-snRNP complex"/>
    <property type="evidence" value="ECO:0007669"/>
    <property type="project" value="TreeGrafter"/>
</dbReference>
<feature type="coiled-coil region" evidence="5">
    <location>
        <begin position="169"/>
        <end position="199"/>
    </location>
</feature>
<feature type="compositionally biased region" description="Basic and acidic residues" evidence="6">
    <location>
        <begin position="13"/>
        <end position="49"/>
    </location>
</feature>
<protein>
    <recommendedName>
        <fullName evidence="7">C2H2-type domain-containing protein</fullName>
    </recommendedName>
</protein>
<name>A0A4Q9MQV9_9APHY</name>
<dbReference type="InterPro" id="IPR040107">
    <property type="entry name" value="Snu23"/>
</dbReference>
<feature type="domain" description="C2H2-type" evidence="7">
    <location>
        <begin position="103"/>
        <end position="125"/>
    </location>
</feature>
<keyword evidence="2" id="KW-0863">Zinc-finger</keyword>
<dbReference type="GO" id="GO:0005681">
    <property type="term" value="C:spliceosomal complex"/>
    <property type="evidence" value="ECO:0007669"/>
    <property type="project" value="InterPro"/>
</dbReference>
<dbReference type="Proteomes" id="UP000292957">
    <property type="component" value="Unassembled WGS sequence"/>
</dbReference>
<dbReference type="GO" id="GO:0008270">
    <property type="term" value="F:zinc ion binding"/>
    <property type="evidence" value="ECO:0007669"/>
    <property type="project" value="UniProtKB-KW"/>
</dbReference>
<dbReference type="SMART" id="SM00451">
    <property type="entry name" value="ZnF_U1"/>
    <property type="match status" value="1"/>
</dbReference>
<sequence length="230" mass="26323">MSNKQGAYGARAGDTDFRKKWDKEEYAEKARKHDQEEKERMQENEELLKQGKKPRRGRKDDLPKPTELMKRREGSLDLDKNLNKTIVVQNTGNRGPGVPGFYCETCNRTYKDSAGYLDHINGRAHLRALGQTTRIERSTVEQVRARIAYLREKTKEASNAKSFDFEKRLAEVREREAALREEKKAAKKALRERARVQLAQETATAAPDAPKDNKDMMAMMGFAGFGTTKK</sequence>